<comment type="caution">
    <text evidence="1">The sequence shown here is derived from an EMBL/GenBank/DDBJ whole genome shotgun (WGS) entry which is preliminary data.</text>
</comment>
<dbReference type="EMBL" id="CM039437">
    <property type="protein sequence ID" value="KAI4307913.1"/>
    <property type="molecule type" value="Genomic_DNA"/>
</dbReference>
<evidence type="ECO:0000313" key="2">
    <source>
        <dbReference type="Proteomes" id="UP000828941"/>
    </source>
</evidence>
<protein>
    <submittedName>
        <fullName evidence="1">Uncharacterized protein</fullName>
    </submittedName>
</protein>
<keyword evidence="2" id="KW-1185">Reference proteome</keyword>
<proteinExistence type="predicted"/>
<dbReference type="Proteomes" id="UP000828941">
    <property type="component" value="Chromosome 12"/>
</dbReference>
<accession>A0ACB9LEQ7</accession>
<name>A0ACB9LEQ7_BAUVA</name>
<gene>
    <name evidence="1" type="ORF">L6164_031039</name>
</gene>
<sequence>MISYRSELKPFQIYLSADKLQIRTYPLSGLSHPPSFIFLEPWNQNIIYHIFLQVISVSPPANNIFMKGSPVGTYSSVLWCIIKDNRHKSSCNAESIEMVKSERKVRKV</sequence>
<organism evidence="1 2">
    <name type="scientific">Bauhinia variegata</name>
    <name type="common">Purple orchid tree</name>
    <name type="synonym">Phanera variegata</name>
    <dbReference type="NCBI Taxonomy" id="167791"/>
    <lineage>
        <taxon>Eukaryota</taxon>
        <taxon>Viridiplantae</taxon>
        <taxon>Streptophyta</taxon>
        <taxon>Embryophyta</taxon>
        <taxon>Tracheophyta</taxon>
        <taxon>Spermatophyta</taxon>
        <taxon>Magnoliopsida</taxon>
        <taxon>eudicotyledons</taxon>
        <taxon>Gunneridae</taxon>
        <taxon>Pentapetalae</taxon>
        <taxon>rosids</taxon>
        <taxon>fabids</taxon>
        <taxon>Fabales</taxon>
        <taxon>Fabaceae</taxon>
        <taxon>Cercidoideae</taxon>
        <taxon>Cercideae</taxon>
        <taxon>Bauhiniinae</taxon>
        <taxon>Bauhinia</taxon>
    </lineage>
</organism>
<reference evidence="1 2" key="1">
    <citation type="journal article" date="2022" name="DNA Res.">
        <title>Chromosomal-level genome assembly of the orchid tree Bauhinia variegata (Leguminosae; Cercidoideae) supports the allotetraploid origin hypothesis of Bauhinia.</title>
        <authorList>
            <person name="Zhong Y."/>
            <person name="Chen Y."/>
            <person name="Zheng D."/>
            <person name="Pang J."/>
            <person name="Liu Y."/>
            <person name="Luo S."/>
            <person name="Meng S."/>
            <person name="Qian L."/>
            <person name="Wei D."/>
            <person name="Dai S."/>
            <person name="Zhou R."/>
        </authorList>
    </citation>
    <scope>NUCLEOTIDE SEQUENCE [LARGE SCALE GENOMIC DNA]</scope>
    <source>
        <strain evidence="1">BV-YZ2020</strain>
    </source>
</reference>
<evidence type="ECO:0000313" key="1">
    <source>
        <dbReference type="EMBL" id="KAI4307913.1"/>
    </source>
</evidence>